<dbReference type="SMART" id="SM00239">
    <property type="entry name" value="C2"/>
    <property type="match status" value="1"/>
</dbReference>
<dbReference type="InterPro" id="IPR000008">
    <property type="entry name" value="C2_dom"/>
</dbReference>
<organism evidence="14 15">
    <name type="scientific">Oryza glaberrima</name>
    <name type="common">African rice</name>
    <dbReference type="NCBI Taxonomy" id="4538"/>
    <lineage>
        <taxon>Eukaryota</taxon>
        <taxon>Viridiplantae</taxon>
        <taxon>Streptophyta</taxon>
        <taxon>Embryophyta</taxon>
        <taxon>Tracheophyta</taxon>
        <taxon>Spermatophyta</taxon>
        <taxon>Magnoliopsida</taxon>
        <taxon>Liliopsida</taxon>
        <taxon>Poales</taxon>
        <taxon>Poaceae</taxon>
        <taxon>BOP clade</taxon>
        <taxon>Oryzoideae</taxon>
        <taxon>Oryzeae</taxon>
        <taxon>Oryzinae</taxon>
        <taxon>Oryza</taxon>
    </lineage>
</organism>
<keyword evidence="15" id="KW-1185">Reference proteome</keyword>
<evidence type="ECO:0008006" key="16">
    <source>
        <dbReference type="Google" id="ProtNLM"/>
    </source>
</evidence>
<dbReference type="Gene3D" id="2.60.40.150">
    <property type="entry name" value="C2 domain"/>
    <property type="match status" value="1"/>
</dbReference>
<name>I1P9J1_ORYGL</name>
<evidence type="ECO:0000256" key="7">
    <source>
        <dbReference type="ARBA" id="ARBA00022837"/>
    </source>
</evidence>
<comment type="subcellular location">
    <subcellularLocation>
        <location evidence="1">Membrane</location>
        <topology evidence="1">Single-pass membrane protein</topology>
    </subcellularLocation>
</comment>
<feature type="domain" description="SMP-LTD" evidence="13">
    <location>
        <begin position="128"/>
        <end position="310"/>
    </location>
</feature>
<keyword evidence="6" id="KW-0677">Repeat</keyword>
<dbReference type="CDD" id="cd21677">
    <property type="entry name" value="SMP_SYT"/>
    <property type="match status" value="1"/>
</dbReference>
<dbReference type="OMA" id="IRPMFRE"/>
<evidence type="ECO:0000256" key="8">
    <source>
        <dbReference type="ARBA" id="ARBA00022989"/>
    </source>
</evidence>
<dbReference type="PRINTS" id="PR00360">
    <property type="entry name" value="C2DOMAIN"/>
</dbReference>
<evidence type="ECO:0000259" key="13">
    <source>
        <dbReference type="PROSITE" id="PS51847"/>
    </source>
</evidence>
<evidence type="ECO:0000256" key="2">
    <source>
        <dbReference type="ARBA" id="ARBA00006996"/>
    </source>
</evidence>
<feature type="domain" description="C2" evidence="12">
    <location>
        <begin position="308"/>
        <end position="427"/>
    </location>
</feature>
<comment type="similarity">
    <text evidence="2">Belongs to the synaptotagmin family.</text>
</comment>
<dbReference type="SUPFAM" id="SSF49562">
    <property type="entry name" value="C2 domain (Calcium/lipid-binding domain, CaLB)"/>
    <property type="match status" value="1"/>
</dbReference>
<dbReference type="PROSITE" id="PS51847">
    <property type="entry name" value="SMP"/>
    <property type="match status" value="1"/>
</dbReference>
<evidence type="ECO:0000313" key="15">
    <source>
        <dbReference type="Proteomes" id="UP000007306"/>
    </source>
</evidence>
<dbReference type="CDD" id="cd00030">
    <property type="entry name" value="C2"/>
    <property type="match status" value="1"/>
</dbReference>
<dbReference type="STRING" id="4538.I1P9J1"/>
<keyword evidence="11" id="KW-0472">Membrane</keyword>
<dbReference type="HOGENOM" id="CLU_042212_1_0_1"/>
<dbReference type="GO" id="GO:0046872">
    <property type="term" value="F:metal ion binding"/>
    <property type="evidence" value="ECO:0007669"/>
    <property type="project" value="UniProtKB-KW"/>
</dbReference>
<dbReference type="InterPro" id="IPR031468">
    <property type="entry name" value="SMP_LBD"/>
</dbReference>
<evidence type="ECO:0000256" key="10">
    <source>
        <dbReference type="ARBA" id="ARBA00023121"/>
    </source>
</evidence>
<evidence type="ECO:0000256" key="11">
    <source>
        <dbReference type="ARBA" id="ARBA00023136"/>
    </source>
</evidence>
<evidence type="ECO:0000256" key="6">
    <source>
        <dbReference type="ARBA" id="ARBA00022737"/>
    </source>
</evidence>
<dbReference type="InterPro" id="IPR039010">
    <property type="entry name" value="Synaptotagmin_SMP"/>
</dbReference>
<dbReference type="PROSITE" id="PS50004">
    <property type="entry name" value="C2"/>
    <property type="match status" value="1"/>
</dbReference>
<dbReference type="PANTHER" id="PTHR10774">
    <property type="entry name" value="EXTENDED SYNAPTOTAGMIN-RELATED"/>
    <property type="match status" value="1"/>
</dbReference>
<keyword evidence="4" id="KW-0812">Transmembrane</keyword>
<dbReference type="GO" id="GO:0016020">
    <property type="term" value="C:membrane"/>
    <property type="evidence" value="ECO:0007669"/>
    <property type="project" value="UniProtKB-SubCell"/>
</dbReference>
<evidence type="ECO:0000256" key="3">
    <source>
        <dbReference type="ARBA" id="ARBA00022448"/>
    </source>
</evidence>
<keyword evidence="8" id="KW-1133">Transmembrane helix</keyword>
<dbReference type="eggNOG" id="KOG1012">
    <property type="taxonomic scope" value="Eukaryota"/>
</dbReference>
<evidence type="ECO:0000256" key="9">
    <source>
        <dbReference type="ARBA" id="ARBA00023055"/>
    </source>
</evidence>
<evidence type="ECO:0000256" key="1">
    <source>
        <dbReference type="ARBA" id="ARBA00004167"/>
    </source>
</evidence>
<protein>
    <recommendedName>
        <fullName evidence="16">C2 domain-containing protein</fullName>
    </recommendedName>
</protein>
<dbReference type="InterPro" id="IPR045050">
    <property type="entry name" value="Synaptotagmin_plant"/>
</dbReference>
<dbReference type="GO" id="GO:0008289">
    <property type="term" value="F:lipid binding"/>
    <property type="evidence" value="ECO:0007669"/>
    <property type="project" value="UniProtKB-KW"/>
</dbReference>
<dbReference type="PANTHER" id="PTHR10774:SF174">
    <property type="entry name" value="OS03G0251600 PROTEIN"/>
    <property type="match status" value="1"/>
</dbReference>
<keyword evidence="3" id="KW-0813">Transport</keyword>
<keyword evidence="10" id="KW-0446">Lipid-binding</keyword>
<evidence type="ECO:0000313" key="14">
    <source>
        <dbReference type="EnsemblPlants" id="ORGLA03G0103700.1"/>
    </source>
</evidence>
<proteinExistence type="inferred from homology"/>
<evidence type="ECO:0000256" key="5">
    <source>
        <dbReference type="ARBA" id="ARBA00022723"/>
    </source>
</evidence>
<sequence length="604" mass="65114">MRPLAQVVGNTGHRHKSFSFQLGEFLQSLKKGDRGTELSFAAAATVAVVHGRGGGRCPCIMETCIHTISISISRTSDVGFLSSRFFNKDEHLGRFAQAADVNALASLDREDVKKICGENLPEWVSFPEYEQVKWLNKQLSKLWPFVEEAATMVIRDSVEPILDDYRPAGISSLKFSKLSLGTFPPKIEGIRIQSFKKGQITMDVDFRWGGDPNIVLAVDTLVASLPIQFKNLQVYTIIRVVFQLCDEIPCISAVVVALLAEPKPRIDYILKAVGGSLTAMPGLSDMIDDTVASLIADMLQWPHRIVVPLGGVDVDVSDLELKPHGKLTVTVVRAESLKNKELIGKSDPYVVLYIRPMFKEKTSVIDDNLNPEWNETFSLIAEDKETQHLILQVFDEDKLKQDKRLGIAKLPLNDLEMESVQEINLQLLSSLDTTKVKDKKDRGVLTIKVSSCPHGGASWVLGTRDAKVFDADRRDNTQVLYHPFTKAEALEALELEKKTVEERRKTKEETAAVSGAADAASGVTSTVTPAAGAGVAAGAAAPGAGATAAGSGVGLVGTGIGAVGSGIGAFGTGLSKAGKFVGRTVTGPFSSARRSASSVPTIDE</sequence>
<dbReference type="InterPro" id="IPR035892">
    <property type="entry name" value="C2_domain_sf"/>
</dbReference>
<dbReference type="Pfam" id="PF17047">
    <property type="entry name" value="SMP_LBD"/>
    <property type="match status" value="1"/>
</dbReference>
<dbReference type="Proteomes" id="UP000007306">
    <property type="component" value="Chromosome 3"/>
</dbReference>
<keyword evidence="7" id="KW-0106">Calcium</keyword>
<reference evidence="14" key="1">
    <citation type="submission" date="2015-06" db="UniProtKB">
        <authorList>
            <consortium name="EnsemblPlants"/>
        </authorList>
    </citation>
    <scope>IDENTIFICATION</scope>
</reference>
<dbReference type="Pfam" id="PF00168">
    <property type="entry name" value="C2"/>
    <property type="match status" value="1"/>
</dbReference>
<dbReference type="GO" id="GO:0005783">
    <property type="term" value="C:endoplasmic reticulum"/>
    <property type="evidence" value="ECO:0007669"/>
    <property type="project" value="TreeGrafter"/>
</dbReference>
<dbReference type="AlphaFoldDB" id="I1P9J1"/>
<dbReference type="Gramene" id="ORGLA03G0103700.1">
    <property type="protein sequence ID" value="ORGLA03G0103700.1"/>
    <property type="gene ID" value="ORGLA03G0103700"/>
</dbReference>
<evidence type="ECO:0000256" key="4">
    <source>
        <dbReference type="ARBA" id="ARBA00022692"/>
    </source>
</evidence>
<keyword evidence="5" id="KW-0479">Metal-binding</keyword>
<reference evidence="14 15" key="2">
    <citation type="submission" date="2018-04" db="EMBL/GenBank/DDBJ databases">
        <title>OglaRS2 (Oryza glaberrima Reference Sequence Version 2).</title>
        <authorList>
            <person name="Zhang J."/>
            <person name="Kudrna D."/>
            <person name="Lee S."/>
            <person name="Talag J."/>
            <person name="Rajasekar S."/>
            <person name="Wing R.A."/>
        </authorList>
    </citation>
    <scope>NUCLEOTIDE SEQUENCE [LARGE SCALE GENOMIC DNA]</scope>
    <source>
        <strain evidence="14 15">cv. IRGC 96717</strain>
    </source>
</reference>
<keyword evidence="9" id="KW-0445">Lipid transport</keyword>
<dbReference type="GO" id="GO:0006869">
    <property type="term" value="P:lipid transport"/>
    <property type="evidence" value="ECO:0007669"/>
    <property type="project" value="UniProtKB-KW"/>
</dbReference>
<accession>I1P9J1</accession>
<dbReference type="EnsemblPlants" id="ORGLA03G0103700.1">
    <property type="protein sequence ID" value="ORGLA03G0103700.1"/>
    <property type="gene ID" value="ORGLA03G0103700"/>
</dbReference>
<evidence type="ECO:0000259" key="12">
    <source>
        <dbReference type="PROSITE" id="PS50004"/>
    </source>
</evidence>